<evidence type="ECO:0000313" key="12">
    <source>
        <dbReference type="Proteomes" id="UP000023268"/>
    </source>
</evidence>
<evidence type="ECO:0000256" key="4">
    <source>
        <dbReference type="ARBA" id="ARBA00023098"/>
    </source>
</evidence>
<accession>A0A016XIW4</accession>
<dbReference type="Proteomes" id="UP000023268">
    <property type="component" value="Unassembled WGS sequence"/>
</dbReference>
<dbReference type="STRING" id="1458275.AZ34_12775"/>
<dbReference type="EMBL" id="JEMG01000001">
    <property type="protein sequence ID" value="EYC51850.1"/>
    <property type="molecule type" value="Genomic_DNA"/>
</dbReference>
<evidence type="ECO:0000256" key="8">
    <source>
        <dbReference type="ARBA" id="ARBA00039866"/>
    </source>
</evidence>
<dbReference type="eggNOG" id="COG3176">
    <property type="taxonomic scope" value="Bacteria"/>
</dbReference>
<evidence type="ECO:0000256" key="9">
    <source>
        <dbReference type="ARBA" id="ARBA00045724"/>
    </source>
</evidence>
<dbReference type="OrthoDB" id="9787072at2"/>
<comment type="pathway">
    <text evidence="1">Lipid metabolism.</text>
</comment>
<sequence>MKEHPRTSFPLSLLPLASKIPRIPERITSAFSLALPSMLARGQRWYRKPANVPAATSPAIQVVWARHLDEVRAAQRLRYAVFAGEMGARLNTPLPGHDVDLYDDYCEHLLARDTATGEVIGTYRMLTPAQARRLGGFYSESEFDLTRLRHLRERMVEVGRSCVHPDHREGGAIMGLWGELIRFMDRNEIDAMIGCASIPMLDPVSGGINGNAAASIWRQLSQTHLAPIEHQVWPRLPLPVEQLDESLIVEPPALIKGYLRLGSKVLGAPAWDPDFNCADLPVMLRLADMPARYRKRFLGQA</sequence>
<evidence type="ECO:0000313" key="11">
    <source>
        <dbReference type="EMBL" id="EYC51850.1"/>
    </source>
</evidence>
<keyword evidence="4" id="KW-0443">Lipid metabolism</keyword>
<evidence type="ECO:0000256" key="5">
    <source>
        <dbReference type="ARBA" id="ARBA00023315"/>
    </source>
</evidence>
<gene>
    <name evidence="11" type="ORF">AZ34_12775</name>
</gene>
<name>A0A016XIW4_9BURK</name>
<evidence type="ECO:0000256" key="2">
    <source>
        <dbReference type="ARBA" id="ARBA00022516"/>
    </source>
</evidence>
<proteinExistence type="inferred from homology"/>
<keyword evidence="2" id="KW-0444">Lipid biosynthesis</keyword>
<evidence type="ECO:0000256" key="6">
    <source>
        <dbReference type="ARBA" id="ARBA00038095"/>
    </source>
</evidence>
<comment type="similarity">
    <text evidence="6">Belongs to the acetyltransferase family. OlsB subfamily.</text>
</comment>
<dbReference type="PANTHER" id="PTHR37323:SF1">
    <property type="entry name" value="L-ORNITHINE N(ALPHA)-ACYLTRANSFERASE"/>
    <property type="match status" value="1"/>
</dbReference>
<evidence type="ECO:0000256" key="3">
    <source>
        <dbReference type="ARBA" id="ARBA00022679"/>
    </source>
</evidence>
<comment type="catalytic activity">
    <reaction evidence="10">
        <text>a (3R)-hydroxyacyl-[ACP] + L-ornithine = a lyso-ornithine lipid + holo-[ACP] + H(+)</text>
        <dbReference type="Rhea" id="RHEA:20633"/>
        <dbReference type="Rhea" id="RHEA-COMP:9685"/>
        <dbReference type="Rhea" id="RHEA-COMP:9945"/>
        <dbReference type="ChEBI" id="CHEBI:15378"/>
        <dbReference type="ChEBI" id="CHEBI:46911"/>
        <dbReference type="ChEBI" id="CHEBI:64479"/>
        <dbReference type="ChEBI" id="CHEBI:78827"/>
        <dbReference type="ChEBI" id="CHEBI:138482"/>
        <dbReference type="EC" id="2.3.2.30"/>
    </reaction>
    <physiologicalReaction direction="left-to-right" evidence="10">
        <dbReference type="Rhea" id="RHEA:20634"/>
    </physiologicalReaction>
</comment>
<comment type="caution">
    <text evidence="11">The sequence shown here is derived from an EMBL/GenBank/DDBJ whole genome shotgun (WGS) entry which is preliminary data.</text>
</comment>
<dbReference type="AlphaFoldDB" id="A0A016XIW4"/>
<dbReference type="InterPro" id="IPR016181">
    <property type="entry name" value="Acyl_CoA_acyltransferase"/>
</dbReference>
<evidence type="ECO:0000256" key="7">
    <source>
        <dbReference type="ARBA" id="ARBA00039058"/>
    </source>
</evidence>
<protein>
    <recommendedName>
        <fullName evidence="8">L-ornithine N(alpha)-acyltransferase</fullName>
        <ecNumber evidence="7">2.3.2.30</ecNumber>
    </recommendedName>
</protein>
<keyword evidence="3 11" id="KW-0808">Transferase</keyword>
<dbReference type="SUPFAM" id="SSF55729">
    <property type="entry name" value="Acyl-CoA N-acyltransferases (Nat)"/>
    <property type="match status" value="1"/>
</dbReference>
<dbReference type="GO" id="GO:0006629">
    <property type="term" value="P:lipid metabolic process"/>
    <property type="evidence" value="ECO:0007669"/>
    <property type="project" value="UniProtKB-KW"/>
</dbReference>
<dbReference type="InterPro" id="IPR052351">
    <property type="entry name" value="Ornithine_N-alpha-AT"/>
</dbReference>
<dbReference type="PANTHER" id="PTHR37323">
    <property type="entry name" value="GCN5-RELATED N-ACETYLTRANSFERASE"/>
    <property type="match status" value="1"/>
</dbReference>
<evidence type="ECO:0000256" key="10">
    <source>
        <dbReference type="ARBA" id="ARBA00047785"/>
    </source>
</evidence>
<keyword evidence="5 11" id="KW-0012">Acyltransferase</keyword>
<dbReference type="EC" id="2.3.2.30" evidence="7"/>
<organism evidence="11 12">
    <name type="scientific">Hylemonella gracilis str. Niagara R</name>
    <dbReference type="NCBI Taxonomy" id="1458275"/>
    <lineage>
        <taxon>Bacteria</taxon>
        <taxon>Pseudomonadati</taxon>
        <taxon>Pseudomonadota</taxon>
        <taxon>Betaproteobacteria</taxon>
        <taxon>Burkholderiales</taxon>
        <taxon>Comamonadaceae</taxon>
        <taxon>Hylemonella</taxon>
    </lineage>
</organism>
<evidence type="ECO:0000256" key="1">
    <source>
        <dbReference type="ARBA" id="ARBA00005189"/>
    </source>
</evidence>
<reference evidence="11 12" key="1">
    <citation type="submission" date="2014-02" db="EMBL/GenBank/DDBJ databases">
        <title>Draft Genome of Hylemonella gracilis isolated from the Niagara River.</title>
        <authorList>
            <person name="Pawlowski D.R."/>
            <person name="Koudelka G.B."/>
        </authorList>
    </citation>
    <scope>NUCLEOTIDE SEQUENCE [LARGE SCALE GENOMIC DNA]</scope>
    <source>
        <strain evidence="11 12">Niagara R</strain>
    </source>
</reference>
<dbReference type="GO" id="GO:0043810">
    <property type="term" value="F:ornithine-acyl [acyl carrier protein] N-acyltransferase activity"/>
    <property type="evidence" value="ECO:0007669"/>
    <property type="project" value="UniProtKB-EC"/>
</dbReference>
<dbReference type="RefSeq" id="WP_035611658.1">
    <property type="nucleotide sequence ID" value="NZ_JEMG01000001.1"/>
</dbReference>
<dbReference type="Gene3D" id="3.40.630.30">
    <property type="match status" value="1"/>
</dbReference>
<comment type="function">
    <text evidence="9">Catalyzes the first step in the biosynthesis of ornithine lipids, which are phosphorus-free membrane lipids. Catalyzes the 3-hydroxyacyl-acyl carrier protein-dependent acylation of ornithine to form lyso-ornithine lipid (LOL).</text>
</comment>
<dbReference type="Pfam" id="PF13444">
    <property type="entry name" value="Acetyltransf_5"/>
    <property type="match status" value="1"/>
</dbReference>